<dbReference type="GO" id="GO:0003700">
    <property type="term" value="F:DNA-binding transcription factor activity"/>
    <property type="evidence" value="ECO:0007669"/>
    <property type="project" value="InterPro"/>
</dbReference>
<dbReference type="InterPro" id="IPR001034">
    <property type="entry name" value="DeoR_HTH"/>
</dbReference>
<evidence type="ECO:0000313" key="1">
    <source>
        <dbReference type="EMBL" id="MTK22146.1"/>
    </source>
</evidence>
<dbReference type="EMBL" id="WMQE01000031">
    <property type="protein sequence ID" value="MTK22146.1"/>
    <property type="molecule type" value="Genomic_DNA"/>
</dbReference>
<dbReference type="InterPro" id="IPR036390">
    <property type="entry name" value="WH_DNA-bd_sf"/>
</dbReference>
<name>A0A173RJ02_9FIRM</name>
<gene>
    <name evidence="1" type="ORF">GMA92_12070</name>
</gene>
<dbReference type="GeneID" id="60059496"/>
<dbReference type="InterPro" id="IPR013196">
    <property type="entry name" value="HTH_11"/>
</dbReference>
<dbReference type="Gene3D" id="1.10.10.10">
    <property type="entry name" value="Winged helix-like DNA-binding domain superfamily/Winged helix DNA-binding domain"/>
    <property type="match status" value="1"/>
</dbReference>
<dbReference type="PANTHER" id="PTHR34580:SF1">
    <property type="entry name" value="PROTEIN PAFC"/>
    <property type="match status" value="1"/>
</dbReference>
<dbReference type="SMART" id="SM00420">
    <property type="entry name" value="HTH_DEOR"/>
    <property type="match status" value="1"/>
</dbReference>
<sequence length="219" mass="25551">MRLLELVFYLLKCHSKVTIKELAETFDVSTKTIQRDIDKLCVLGIPIISTRGKNGGIEIDQNYIIAKQVLKQSDYESLITSLYIGQQFSQNISHSFLIDKYQLMEPKRCSQILNHLNHYFVIDLDDNPFDRKGELYQQLDHAIQTNSYIDLEIRQKRLTVIPISYVLKPVGICLYCYHEDYMLIPITQIVKVDVLNKPFNQSMIPYQAQQEKPDISFNN</sequence>
<proteinExistence type="predicted"/>
<dbReference type="InterPro" id="IPR036388">
    <property type="entry name" value="WH-like_DNA-bd_sf"/>
</dbReference>
<protein>
    <submittedName>
        <fullName evidence="1">HTH domain-containing protein</fullName>
    </submittedName>
</protein>
<comment type="caution">
    <text evidence="1">The sequence shown here is derived from an EMBL/GenBank/DDBJ whole genome shotgun (WGS) entry which is preliminary data.</text>
</comment>
<evidence type="ECO:0000313" key="2">
    <source>
        <dbReference type="Proteomes" id="UP000487649"/>
    </source>
</evidence>
<organism evidence="1 2">
    <name type="scientific">Turicibacter sanguinis</name>
    <dbReference type="NCBI Taxonomy" id="154288"/>
    <lineage>
        <taxon>Bacteria</taxon>
        <taxon>Bacillati</taxon>
        <taxon>Bacillota</taxon>
        <taxon>Erysipelotrichia</taxon>
        <taxon>Erysipelotrichales</taxon>
        <taxon>Turicibacteraceae</taxon>
        <taxon>Turicibacter</taxon>
    </lineage>
</organism>
<dbReference type="OrthoDB" id="9815009at2"/>
<dbReference type="RefSeq" id="WP_006785764.1">
    <property type="nucleotide sequence ID" value="NZ_CABJBH010000003.1"/>
</dbReference>
<dbReference type="AlphaFoldDB" id="A0A173RJ02"/>
<dbReference type="Pfam" id="PF08279">
    <property type="entry name" value="HTH_11"/>
    <property type="match status" value="1"/>
</dbReference>
<dbReference type="Proteomes" id="UP000487649">
    <property type="component" value="Unassembled WGS sequence"/>
</dbReference>
<accession>A0A173RJ02</accession>
<dbReference type="PANTHER" id="PTHR34580">
    <property type="match status" value="1"/>
</dbReference>
<dbReference type="SUPFAM" id="SSF46785">
    <property type="entry name" value="Winged helix' DNA-binding domain"/>
    <property type="match status" value="1"/>
</dbReference>
<dbReference type="InterPro" id="IPR051534">
    <property type="entry name" value="CBASS_pafABC_assoc_protein"/>
</dbReference>
<reference evidence="1 2" key="1">
    <citation type="journal article" date="2019" name="Nat. Med.">
        <title>A library of human gut bacterial isolates paired with longitudinal multiomics data enables mechanistic microbiome research.</title>
        <authorList>
            <person name="Poyet M."/>
            <person name="Groussin M."/>
            <person name="Gibbons S.M."/>
            <person name="Avila-Pacheco J."/>
            <person name="Jiang X."/>
            <person name="Kearney S.M."/>
            <person name="Perrotta A.R."/>
            <person name="Berdy B."/>
            <person name="Zhao S."/>
            <person name="Lieberman T.D."/>
            <person name="Swanson P.K."/>
            <person name="Smith M."/>
            <person name="Roesemann S."/>
            <person name="Alexander J.E."/>
            <person name="Rich S.A."/>
            <person name="Livny J."/>
            <person name="Vlamakis H."/>
            <person name="Clish C."/>
            <person name="Bullock K."/>
            <person name="Deik A."/>
            <person name="Scott J."/>
            <person name="Pierce K.A."/>
            <person name="Xavier R.J."/>
            <person name="Alm E.J."/>
        </authorList>
    </citation>
    <scope>NUCLEOTIDE SEQUENCE [LARGE SCALE GENOMIC DNA]</scope>
    <source>
        <strain evidence="1 2">BIOML-A198</strain>
    </source>
</reference>